<reference evidence="7 8" key="1">
    <citation type="journal article" date="2019" name="Int. J. Syst. Evol. Microbiol.">
        <title>The Global Catalogue of Microorganisms (GCM) 10K type strain sequencing project: providing services to taxonomists for standard genome sequencing and annotation.</title>
        <authorList>
            <consortium name="The Broad Institute Genomics Platform"/>
            <consortium name="The Broad Institute Genome Sequencing Center for Infectious Disease"/>
            <person name="Wu L."/>
            <person name="Ma J."/>
        </authorList>
    </citation>
    <scope>NUCLEOTIDE SEQUENCE [LARGE SCALE GENOMIC DNA]</scope>
    <source>
        <strain evidence="7 8">JCM 10977</strain>
    </source>
</reference>
<organism evidence="7 8">
    <name type="scientific">Kribbella koreensis</name>
    <dbReference type="NCBI Taxonomy" id="57909"/>
    <lineage>
        <taxon>Bacteria</taxon>
        <taxon>Bacillati</taxon>
        <taxon>Actinomycetota</taxon>
        <taxon>Actinomycetes</taxon>
        <taxon>Propionibacteriales</taxon>
        <taxon>Kribbellaceae</taxon>
        <taxon>Kribbella</taxon>
    </lineage>
</organism>
<dbReference type="Proteomes" id="UP001500542">
    <property type="component" value="Unassembled WGS sequence"/>
</dbReference>
<keyword evidence="4 5" id="KW-0472">Membrane</keyword>
<dbReference type="InterPro" id="IPR020846">
    <property type="entry name" value="MFS_dom"/>
</dbReference>
<dbReference type="SUPFAM" id="SSF103473">
    <property type="entry name" value="MFS general substrate transporter"/>
    <property type="match status" value="1"/>
</dbReference>
<evidence type="ECO:0000313" key="8">
    <source>
        <dbReference type="Proteomes" id="UP001500542"/>
    </source>
</evidence>
<evidence type="ECO:0000256" key="2">
    <source>
        <dbReference type="ARBA" id="ARBA00022692"/>
    </source>
</evidence>
<evidence type="ECO:0000256" key="3">
    <source>
        <dbReference type="ARBA" id="ARBA00022989"/>
    </source>
</evidence>
<feature type="transmembrane region" description="Helical" evidence="5">
    <location>
        <begin position="454"/>
        <end position="473"/>
    </location>
</feature>
<proteinExistence type="predicted"/>
<comment type="subcellular location">
    <subcellularLocation>
        <location evidence="1">Cell membrane</location>
        <topology evidence="1">Multi-pass membrane protein</topology>
    </subcellularLocation>
</comment>
<feature type="transmembrane region" description="Helical" evidence="5">
    <location>
        <begin position="130"/>
        <end position="151"/>
    </location>
</feature>
<feature type="transmembrane region" description="Helical" evidence="5">
    <location>
        <begin position="68"/>
        <end position="87"/>
    </location>
</feature>
<evidence type="ECO:0000256" key="4">
    <source>
        <dbReference type="ARBA" id="ARBA00023136"/>
    </source>
</evidence>
<keyword evidence="8" id="KW-1185">Reference proteome</keyword>
<dbReference type="InterPro" id="IPR036259">
    <property type="entry name" value="MFS_trans_sf"/>
</dbReference>
<evidence type="ECO:0000313" key="7">
    <source>
        <dbReference type="EMBL" id="GAA0950431.1"/>
    </source>
</evidence>
<dbReference type="Gene3D" id="1.20.1250.20">
    <property type="entry name" value="MFS general substrate transporter like domains"/>
    <property type="match status" value="1"/>
</dbReference>
<keyword evidence="2 5" id="KW-0812">Transmembrane</keyword>
<comment type="caution">
    <text evidence="7">The sequence shown here is derived from an EMBL/GenBank/DDBJ whole genome shotgun (WGS) entry which is preliminary data.</text>
</comment>
<dbReference type="PROSITE" id="PS50850">
    <property type="entry name" value="MFS"/>
    <property type="match status" value="1"/>
</dbReference>
<feature type="transmembrane region" description="Helical" evidence="5">
    <location>
        <begin position="289"/>
        <end position="314"/>
    </location>
</feature>
<evidence type="ECO:0000256" key="1">
    <source>
        <dbReference type="ARBA" id="ARBA00004651"/>
    </source>
</evidence>
<gene>
    <name evidence="7" type="ORF">GCM10009554_50380</name>
</gene>
<dbReference type="EMBL" id="BAAAHK010000013">
    <property type="protein sequence ID" value="GAA0950431.1"/>
    <property type="molecule type" value="Genomic_DNA"/>
</dbReference>
<dbReference type="RefSeq" id="WP_343974872.1">
    <property type="nucleotide sequence ID" value="NZ_BAAAHK010000013.1"/>
</dbReference>
<sequence>MVLAVLCVGIFLIQLDVTVVNVALPAVRMDLHTGLAGQQWVVDGYMLALAGLLLLCGMLGDRIGHRRVVLAGLSVFGLASLACGTAPSIELLIAWRAVQGVGAALLLPGTLALITSLYADAAARARAMGLWAGAGALALPSGPLLGGALVNALGWRAVFLVNLPVIGLALPIAYRLIPPTRSRGARVPRRLPAATAGAGCTPNSVGQPLTSACWSCSRGLCVHGGPGLALHLSRTGLPVEFGVARRRLGGTGLGGEPASSADGLFVRWRPAGRQRPVGHLRRPRLTTGFLGSNLVAGLMNLVGLGTVLVMTLYLQERLGHSALRAGLEMLPLFVPLAVLGPVAGRVTARFGPRAPMSAGLVLGAGGSVCLLLVGAHSGYAAVVPVELGLGLGMGFLTAAVVSAAIGSLPSQYAGLASGVNNTARQAVGAVGIGLYGAVAGRPTDEGFIRGLHQLAWIGAGLWLLGLVVTWVTVESAGVDGPDGAEDRRA</sequence>
<dbReference type="Pfam" id="PF07690">
    <property type="entry name" value="MFS_1"/>
    <property type="match status" value="1"/>
</dbReference>
<dbReference type="InterPro" id="IPR011701">
    <property type="entry name" value="MFS"/>
</dbReference>
<evidence type="ECO:0000259" key="6">
    <source>
        <dbReference type="PROSITE" id="PS50850"/>
    </source>
</evidence>
<feature type="domain" description="Major facilitator superfamily (MFS) profile" evidence="6">
    <location>
        <begin position="2"/>
        <end position="477"/>
    </location>
</feature>
<name>A0ABN1R134_9ACTN</name>
<feature type="transmembrane region" description="Helical" evidence="5">
    <location>
        <begin position="387"/>
        <end position="408"/>
    </location>
</feature>
<accession>A0ABN1R134</accession>
<dbReference type="CDD" id="cd17321">
    <property type="entry name" value="MFS_MMR_MDR_like"/>
    <property type="match status" value="1"/>
</dbReference>
<protein>
    <submittedName>
        <fullName evidence="7">MFS transporter</fullName>
    </submittedName>
</protein>
<feature type="transmembrane region" description="Helical" evidence="5">
    <location>
        <begin position="329"/>
        <end position="348"/>
    </location>
</feature>
<evidence type="ECO:0000256" key="5">
    <source>
        <dbReference type="SAM" id="Phobius"/>
    </source>
</evidence>
<feature type="transmembrane region" description="Helical" evidence="5">
    <location>
        <begin position="35"/>
        <end position="56"/>
    </location>
</feature>
<dbReference type="Gene3D" id="1.20.1720.10">
    <property type="entry name" value="Multidrug resistance protein D"/>
    <property type="match status" value="1"/>
</dbReference>
<keyword evidence="3 5" id="KW-1133">Transmembrane helix</keyword>
<feature type="transmembrane region" description="Helical" evidence="5">
    <location>
        <begin position="93"/>
        <end position="118"/>
    </location>
</feature>
<feature type="transmembrane region" description="Helical" evidence="5">
    <location>
        <begin position="360"/>
        <end position="381"/>
    </location>
</feature>
<feature type="transmembrane region" description="Helical" evidence="5">
    <location>
        <begin position="157"/>
        <end position="177"/>
    </location>
</feature>
<dbReference type="PANTHER" id="PTHR42718">
    <property type="entry name" value="MAJOR FACILITATOR SUPERFAMILY MULTIDRUG TRANSPORTER MFSC"/>
    <property type="match status" value="1"/>
</dbReference>
<dbReference type="PANTHER" id="PTHR42718:SF42">
    <property type="entry name" value="EXPORT PROTEIN"/>
    <property type="match status" value="1"/>
</dbReference>